<feature type="compositionally biased region" description="Basic and acidic residues" evidence="2">
    <location>
        <begin position="159"/>
        <end position="170"/>
    </location>
</feature>
<dbReference type="Proteomes" id="UP000242525">
    <property type="component" value="Unassembled WGS sequence"/>
</dbReference>
<protein>
    <submittedName>
        <fullName evidence="4">Uncharacterized protein</fullName>
    </submittedName>
</protein>
<feature type="compositionally biased region" description="Polar residues" evidence="2">
    <location>
        <begin position="171"/>
        <end position="184"/>
    </location>
</feature>
<evidence type="ECO:0000313" key="4">
    <source>
        <dbReference type="EMBL" id="CDO52441.1"/>
    </source>
</evidence>
<feature type="transmembrane region" description="Helical" evidence="3">
    <location>
        <begin position="490"/>
        <end position="509"/>
    </location>
</feature>
<evidence type="ECO:0000256" key="2">
    <source>
        <dbReference type="SAM" id="MobiDB-lite"/>
    </source>
</evidence>
<keyword evidence="5" id="KW-1185">Reference proteome</keyword>
<keyword evidence="3" id="KW-0472">Membrane</keyword>
<name>A0A0J9X4S6_GEOCN</name>
<accession>A0A0J9X4S6</accession>
<feature type="region of interest" description="Disordered" evidence="2">
    <location>
        <begin position="146"/>
        <end position="184"/>
    </location>
</feature>
<proteinExistence type="predicted"/>
<keyword evidence="3" id="KW-0812">Transmembrane</keyword>
<comment type="caution">
    <text evidence="4">The sequence shown here is derived from an EMBL/GenBank/DDBJ whole genome shotgun (WGS) entry which is preliminary data.</text>
</comment>
<gene>
    <name evidence="4" type="ORF">BN980_GECA03s02001g</name>
</gene>
<reference evidence="4" key="1">
    <citation type="submission" date="2014-03" db="EMBL/GenBank/DDBJ databases">
        <authorList>
            <person name="Casaregola S."/>
        </authorList>
    </citation>
    <scope>NUCLEOTIDE SEQUENCE [LARGE SCALE GENOMIC DNA]</scope>
    <source>
        <strain evidence="4">CLIB 918</strain>
    </source>
</reference>
<evidence type="ECO:0000313" key="5">
    <source>
        <dbReference type="Proteomes" id="UP000242525"/>
    </source>
</evidence>
<keyword evidence="3" id="KW-1133">Transmembrane helix</keyword>
<feature type="coiled-coil region" evidence="1">
    <location>
        <begin position="329"/>
        <end position="363"/>
    </location>
</feature>
<sequence>MPSTPDLSASKTSDKSEPCDIHAIARRSLIGNFKSYQDMIFLIGILLPRNVVSYFDGFTDKMGIEVLFEVIIAGLSTKSIEHLIELNRLPYDCFKGLVDEANTQWLEHPRPCPVYEPHMLDMFVDEFDNTVKKVYVFVKSNQEKTRLSDNGNGKPTKVNPEKSIESKSKDSGNPQSGSIKSTSPEEIWPQIEKDVVKAIDGNISTKIQRLMEVTGSVEELSSQIDVIKKELHKVSSAVGSFKTEFVKNRQLESATNTFTANLRQNSVNFLRNSKEYTDKVAHDVKDLFSDETLTYKKDILMIVQRNARSMEKGNKDEMKQLEYKHAHDIKKLETRILNSKQAYQSLETDLKSLQAKLKSLLSVNKIKTELKALADKPDQYVTKKEFEAAIKHLIQATSGQKTAKTLSFGEFVIIDSLQNKTFTSTMPAELCKQDVVKVLESLSNVKQFNGIIKKLTKKGFEIVGGTEDLVVMRRSLKASRRQHRLATLKWLLLIVGVAAAGVFYNGSYIGTVKADDHDEKNKSTLERLIGPVYTYPR</sequence>
<organism evidence="4 5">
    <name type="scientific">Geotrichum candidum</name>
    <name type="common">Oospora lactis</name>
    <name type="synonym">Dipodascus geotrichum</name>
    <dbReference type="NCBI Taxonomy" id="1173061"/>
    <lineage>
        <taxon>Eukaryota</taxon>
        <taxon>Fungi</taxon>
        <taxon>Dikarya</taxon>
        <taxon>Ascomycota</taxon>
        <taxon>Saccharomycotina</taxon>
        <taxon>Dipodascomycetes</taxon>
        <taxon>Dipodascales</taxon>
        <taxon>Dipodascaceae</taxon>
        <taxon>Geotrichum</taxon>
    </lineage>
</organism>
<evidence type="ECO:0000256" key="3">
    <source>
        <dbReference type="SAM" id="Phobius"/>
    </source>
</evidence>
<dbReference type="AlphaFoldDB" id="A0A0J9X4S6"/>
<dbReference type="EMBL" id="CCBN010000003">
    <property type="protein sequence ID" value="CDO52441.1"/>
    <property type="molecule type" value="Genomic_DNA"/>
</dbReference>
<keyword evidence="1" id="KW-0175">Coiled coil</keyword>
<evidence type="ECO:0000256" key="1">
    <source>
        <dbReference type="SAM" id="Coils"/>
    </source>
</evidence>